<dbReference type="RefSeq" id="WP_216469954.1">
    <property type="nucleotide sequence ID" value="NZ_JAHLQI010000003.1"/>
</dbReference>
<dbReference type="InterPro" id="IPR003439">
    <property type="entry name" value="ABC_transporter-like_ATP-bd"/>
</dbReference>
<keyword evidence="3" id="KW-0067">ATP-binding</keyword>
<feature type="domain" description="ABC transporter" evidence="2">
    <location>
        <begin position="2"/>
        <end position="234"/>
    </location>
</feature>
<evidence type="ECO:0000313" key="4">
    <source>
        <dbReference type="Proteomes" id="UP000783588"/>
    </source>
</evidence>
<dbReference type="EMBL" id="JAHLQI010000003">
    <property type="protein sequence ID" value="MBU5490289.1"/>
    <property type="molecule type" value="Genomic_DNA"/>
</dbReference>
<dbReference type="SMART" id="SM00382">
    <property type="entry name" value="AAA"/>
    <property type="match status" value="1"/>
</dbReference>
<dbReference type="Proteomes" id="UP000783588">
    <property type="component" value="Unassembled WGS sequence"/>
</dbReference>
<dbReference type="GO" id="GO:0005524">
    <property type="term" value="F:ATP binding"/>
    <property type="evidence" value="ECO:0007669"/>
    <property type="project" value="UniProtKB-KW"/>
</dbReference>
<keyword evidence="3" id="KW-0547">Nucleotide-binding</keyword>
<keyword evidence="1" id="KW-0813">Transport</keyword>
<sequence>MSLRAEIHKKLGAFSLDISLETQGGVLGLLGASGSGKSMTLKCIAGIEKPDSGYIALDGTVLFDSKRGINLAPQQRKVGYLFQSYALFPHMTVRQNILCGLKWEKRREIREQKYRDILKLLQLEELQKHRPHQLSGGQAQRTALARMLVNEPHLLLLDEPFSALDSHLREKLQMELRELLKRYGRDVLLVTHSRDEAYHMCGQVAVLHQGTVLTQQETRDVFADPQSVQAAVLTGCKNIVSAQKSGEYAVWVPEWGVQFETAAPVRDGLRAIGIRAHAFDPAVSSNRFSVSWVGEMEEPFEWITQFRFANQQQTAAPVWRRFSKRIAMEKYPTQLGVSPQDILLLYHR</sequence>
<keyword evidence="4" id="KW-1185">Reference proteome</keyword>
<dbReference type="InterPro" id="IPR003593">
    <property type="entry name" value="AAA+_ATPase"/>
</dbReference>
<evidence type="ECO:0000313" key="3">
    <source>
        <dbReference type="EMBL" id="MBU5490289.1"/>
    </source>
</evidence>
<organism evidence="3 4">
    <name type="scientific">Butyricicoccus intestinisimiae</name>
    <dbReference type="NCBI Taxonomy" id="2841509"/>
    <lineage>
        <taxon>Bacteria</taxon>
        <taxon>Bacillati</taxon>
        <taxon>Bacillota</taxon>
        <taxon>Clostridia</taxon>
        <taxon>Eubacteriales</taxon>
        <taxon>Butyricicoccaceae</taxon>
        <taxon>Butyricicoccus</taxon>
    </lineage>
</organism>
<dbReference type="Pfam" id="PF00005">
    <property type="entry name" value="ABC_tran"/>
    <property type="match status" value="1"/>
</dbReference>
<dbReference type="PANTHER" id="PTHR42781:SF4">
    <property type="entry name" value="SPERMIDINE_PUTRESCINE IMPORT ATP-BINDING PROTEIN POTA"/>
    <property type="match status" value="1"/>
</dbReference>
<proteinExistence type="predicted"/>
<dbReference type="PANTHER" id="PTHR42781">
    <property type="entry name" value="SPERMIDINE/PUTRESCINE IMPORT ATP-BINDING PROTEIN POTA"/>
    <property type="match status" value="1"/>
</dbReference>
<reference evidence="3 4" key="1">
    <citation type="submission" date="2021-06" db="EMBL/GenBank/DDBJ databases">
        <authorList>
            <person name="Sun Q."/>
            <person name="Li D."/>
        </authorList>
    </citation>
    <scope>NUCLEOTIDE SEQUENCE [LARGE SCALE GENOMIC DNA]</scope>
    <source>
        <strain evidence="3 4">MSJd-7</strain>
    </source>
</reference>
<comment type="caution">
    <text evidence="3">The sequence shown here is derived from an EMBL/GenBank/DDBJ whole genome shotgun (WGS) entry which is preliminary data.</text>
</comment>
<evidence type="ECO:0000256" key="1">
    <source>
        <dbReference type="ARBA" id="ARBA00022448"/>
    </source>
</evidence>
<dbReference type="InterPro" id="IPR050093">
    <property type="entry name" value="ABC_SmlMolc_Importer"/>
</dbReference>
<accession>A0ABS6ERG6</accession>
<dbReference type="PROSITE" id="PS50893">
    <property type="entry name" value="ABC_TRANSPORTER_2"/>
    <property type="match status" value="1"/>
</dbReference>
<evidence type="ECO:0000259" key="2">
    <source>
        <dbReference type="PROSITE" id="PS50893"/>
    </source>
</evidence>
<name>A0ABS6ERG6_9FIRM</name>
<protein>
    <submittedName>
        <fullName evidence="3">ATP-binding cassette domain-containing protein</fullName>
    </submittedName>
</protein>
<gene>
    <name evidence="3" type="ORF">KQI75_06605</name>
</gene>